<evidence type="ECO:0000256" key="1">
    <source>
        <dbReference type="ARBA" id="ARBA00000900"/>
    </source>
</evidence>
<evidence type="ECO:0000256" key="5">
    <source>
        <dbReference type="ARBA" id="ARBA00022833"/>
    </source>
</evidence>
<protein>
    <recommendedName>
        <fullName evidence="2">RING-type E3 ubiquitin transferase</fullName>
        <ecNumber evidence="2">2.3.2.27</ecNumber>
    </recommendedName>
</protein>
<dbReference type="InterPro" id="IPR013083">
    <property type="entry name" value="Znf_RING/FYVE/PHD"/>
</dbReference>
<feature type="domain" description="RING-type" evidence="10">
    <location>
        <begin position="129"/>
        <end position="171"/>
    </location>
</feature>
<keyword evidence="3" id="KW-0479">Metal-binding</keyword>
<comment type="catalytic activity">
    <reaction evidence="1">
        <text>S-ubiquitinyl-[E2 ubiquitin-conjugating enzyme]-L-cysteine + [acceptor protein]-L-lysine = [E2 ubiquitin-conjugating enzyme]-L-cysteine + N(6)-ubiquitinyl-[acceptor protein]-L-lysine.</text>
        <dbReference type="EC" id="2.3.2.27"/>
    </reaction>
</comment>
<proteinExistence type="inferred from homology"/>
<evidence type="ECO:0000256" key="7">
    <source>
        <dbReference type="PROSITE-ProRule" id="PRU00175"/>
    </source>
</evidence>
<dbReference type="Proteomes" id="UP000823388">
    <property type="component" value="Chromosome 4N"/>
</dbReference>
<evidence type="ECO:0000313" key="11">
    <source>
        <dbReference type="EMBL" id="KAG2606506.1"/>
    </source>
</evidence>
<dbReference type="Gene3D" id="3.30.40.10">
    <property type="entry name" value="Zinc/RING finger domain, C3HC4 (zinc finger)"/>
    <property type="match status" value="1"/>
</dbReference>
<evidence type="ECO:0000256" key="9">
    <source>
        <dbReference type="SAM" id="Phobius"/>
    </source>
</evidence>
<comment type="caution">
    <text evidence="11">The sequence shown here is derived from an EMBL/GenBank/DDBJ whole genome shotgun (WGS) entry which is preliminary data.</text>
</comment>
<dbReference type="Pfam" id="PF13639">
    <property type="entry name" value="zf-RING_2"/>
    <property type="match status" value="1"/>
</dbReference>
<dbReference type="OrthoDB" id="8062037at2759"/>
<keyword evidence="9" id="KW-0812">Transmembrane</keyword>
<dbReference type="AlphaFoldDB" id="A0A8T0TD99"/>
<gene>
    <name evidence="11" type="ORF">PVAP13_4NG166900</name>
</gene>
<dbReference type="EMBL" id="CM029044">
    <property type="protein sequence ID" value="KAG2606506.1"/>
    <property type="molecule type" value="Genomic_DNA"/>
</dbReference>
<keyword evidence="9" id="KW-1133">Transmembrane helix</keyword>
<evidence type="ECO:0000256" key="4">
    <source>
        <dbReference type="ARBA" id="ARBA00022771"/>
    </source>
</evidence>
<keyword evidence="5" id="KW-0862">Zinc</keyword>
<evidence type="ECO:0000256" key="6">
    <source>
        <dbReference type="ARBA" id="ARBA00024209"/>
    </source>
</evidence>
<dbReference type="CDD" id="cd16454">
    <property type="entry name" value="RING-H2_PA-TM-RING"/>
    <property type="match status" value="1"/>
</dbReference>
<dbReference type="PANTHER" id="PTHR14155:SF518">
    <property type="entry name" value="RING-TYPE DOMAIN-CONTAINING PROTEIN"/>
    <property type="match status" value="1"/>
</dbReference>
<evidence type="ECO:0000256" key="8">
    <source>
        <dbReference type="SAM" id="MobiDB-lite"/>
    </source>
</evidence>
<dbReference type="PANTHER" id="PTHR14155">
    <property type="entry name" value="RING FINGER DOMAIN-CONTAINING"/>
    <property type="match status" value="1"/>
</dbReference>
<dbReference type="GO" id="GO:0008270">
    <property type="term" value="F:zinc ion binding"/>
    <property type="evidence" value="ECO:0007669"/>
    <property type="project" value="UniProtKB-KW"/>
</dbReference>
<feature type="compositionally biased region" description="Basic and acidic residues" evidence="8">
    <location>
        <begin position="79"/>
        <end position="96"/>
    </location>
</feature>
<organism evidence="11 12">
    <name type="scientific">Panicum virgatum</name>
    <name type="common">Blackwell switchgrass</name>
    <dbReference type="NCBI Taxonomy" id="38727"/>
    <lineage>
        <taxon>Eukaryota</taxon>
        <taxon>Viridiplantae</taxon>
        <taxon>Streptophyta</taxon>
        <taxon>Embryophyta</taxon>
        <taxon>Tracheophyta</taxon>
        <taxon>Spermatophyta</taxon>
        <taxon>Magnoliopsida</taxon>
        <taxon>Liliopsida</taxon>
        <taxon>Poales</taxon>
        <taxon>Poaceae</taxon>
        <taxon>PACMAD clade</taxon>
        <taxon>Panicoideae</taxon>
        <taxon>Panicodae</taxon>
        <taxon>Paniceae</taxon>
        <taxon>Panicinae</taxon>
        <taxon>Panicum</taxon>
        <taxon>Panicum sect. Hiantes</taxon>
    </lineage>
</organism>
<name>A0A8T0TD99_PANVG</name>
<keyword evidence="9" id="KW-0472">Membrane</keyword>
<evidence type="ECO:0000256" key="3">
    <source>
        <dbReference type="ARBA" id="ARBA00022723"/>
    </source>
</evidence>
<dbReference type="FunFam" id="3.30.40.10:FF:000984">
    <property type="entry name" value="Putative RING zinc finger domain superfamily protein"/>
    <property type="match status" value="1"/>
</dbReference>
<dbReference type="SUPFAM" id="SSF57850">
    <property type="entry name" value="RING/U-box"/>
    <property type="match status" value="1"/>
</dbReference>
<accession>A0A8T0TD99</accession>
<keyword evidence="12" id="KW-1185">Reference proteome</keyword>
<evidence type="ECO:0000259" key="10">
    <source>
        <dbReference type="PROSITE" id="PS50089"/>
    </source>
</evidence>
<dbReference type="InterPro" id="IPR001841">
    <property type="entry name" value="Znf_RING"/>
</dbReference>
<dbReference type="InterPro" id="IPR053238">
    <property type="entry name" value="RING-H2_zinc_finger"/>
</dbReference>
<keyword evidence="4 7" id="KW-0863">Zinc-finger</keyword>
<evidence type="ECO:0000256" key="2">
    <source>
        <dbReference type="ARBA" id="ARBA00012483"/>
    </source>
</evidence>
<sequence length="188" mass="20372">MSNSPAFPYPYSYPPPPPPPSPAPPGLGLYFGVIGVILVMLAFKFFCKDIPTDNEPPGHHGGNDAAASATHQQRRSPRRLSDGEQLHGASLDDRSRLPSPTPSLPAAFAYNRSLQRKVVDTAGEEVAACPVCLGAFEFGEMVQLLPVCLHLYHAECIDPWLRKHSTCPVCRSETDPMAVMDVSQLPPV</sequence>
<feature type="transmembrane region" description="Helical" evidence="9">
    <location>
        <begin position="27"/>
        <end position="47"/>
    </location>
</feature>
<dbReference type="GO" id="GO:0061630">
    <property type="term" value="F:ubiquitin protein ligase activity"/>
    <property type="evidence" value="ECO:0007669"/>
    <property type="project" value="UniProtKB-EC"/>
</dbReference>
<evidence type="ECO:0000313" key="12">
    <source>
        <dbReference type="Proteomes" id="UP000823388"/>
    </source>
</evidence>
<dbReference type="PROSITE" id="PS50089">
    <property type="entry name" value="ZF_RING_2"/>
    <property type="match status" value="1"/>
</dbReference>
<reference evidence="11" key="1">
    <citation type="submission" date="2020-05" db="EMBL/GenBank/DDBJ databases">
        <title>WGS assembly of Panicum virgatum.</title>
        <authorList>
            <person name="Lovell J.T."/>
            <person name="Jenkins J."/>
            <person name="Shu S."/>
            <person name="Juenger T.E."/>
            <person name="Schmutz J."/>
        </authorList>
    </citation>
    <scope>NUCLEOTIDE SEQUENCE</scope>
    <source>
        <strain evidence="11">AP13</strain>
    </source>
</reference>
<comment type="similarity">
    <text evidence="6">Belongs to the RING-type zinc finger family. ATL subfamily.</text>
</comment>
<dbReference type="SMART" id="SM00184">
    <property type="entry name" value="RING"/>
    <property type="match status" value="1"/>
</dbReference>
<dbReference type="EC" id="2.3.2.27" evidence="2"/>
<feature type="region of interest" description="Disordered" evidence="8">
    <location>
        <begin position="54"/>
        <end position="99"/>
    </location>
</feature>